<accession>C3YTZ6</accession>
<dbReference type="AlphaFoldDB" id="C3YTZ6"/>
<evidence type="ECO:0000256" key="1">
    <source>
        <dbReference type="SAM" id="MobiDB-lite"/>
    </source>
</evidence>
<gene>
    <name evidence="2" type="ORF">BRAFLDRAFT_66768</name>
</gene>
<proteinExistence type="predicted"/>
<sequence length="102" mass="11158">MIEPGWSMSQLHAPSGGRHAPDRNSPHRPDKKSQCPSKCKDLVEATCFLGLRGYVRTLAPAQRVDPRSLTCGSGQKAVQTSVPTLHTCRHCGVNNMPNLRPK</sequence>
<dbReference type="EMBL" id="GG666552">
    <property type="protein sequence ID" value="EEN56273.1"/>
    <property type="molecule type" value="Genomic_DNA"/>
</dbReference>
<feature type="compositionally biased region" description="Basic and acidic residues" evidence="1">
    <location>
        <begin position="19"/>
        <end position="36"/>
    </location>
</feature>
<feature type="region of interest" description="Disordered" evidence="1">
    <location>
        <begin position="1"/>
        <end position="36"/>
    </location>
</feature>
<organism>
    <name type="scientific">Branchiostoma floridae</name>
    <name type="common">Florida lancelet</name>
    <name type="synonym">Amphioxus</name>
    <dbReference type="NCBI Taxonomy" id="7739"/>
    <lineage>
        <taxon>Eukaryota</taxon>
        <taxon>Metazoa</taxon>
        <taxon>Chordata</taxon>
        <taxon>Cephalochordata</taxon>
        <taxon>Leptocardii</taxon>
        <taxon>Amphioxiformes</taxon>
        <taxon>Branchiostomatidae</taxon>
        <taxon>Branchiostoma</taxon>
    </lineage>
</organism>
<reference evidence="2" key="1">
    <citation type="journal article" date="2008" name="Nature">
        <title>The amphioxus genome and the evolution of the chordate karyotype.</title>
        <authorList>
            <consortium name="US DOE Joint Genome Institute (JGI-PGF)"/>
            <person name="Putnam N.H."/>
            <person name="Butts T."/>
            <person name="Ferrier D.E.K."/>
            <person name="Furlong R.F."/>
            <person name="Hellsten U."/>
            <person name="Kawashima T."/>
            <person name="Robinson-Rechavi M."/>
            <person name="Shoguchi E."/>
            <person name="Terry A."/>
            <person name="Yu J.-K."/>
            <person name="Benito-Gutierrez E.L."/>
            <person name="Dubchak I."/>
            <person name="Garcia-Fernandez J."/>
            <person name="Gibson-Brown J.J."/>
            <person name="Grigoriev I.V."/>
            <person name="Horton A.C."/>
            <person name="de Jong P.J."/>
            <person name="Jurka J."/>
            <person name="Kapitonov V.V."/>
            <person name="Kohara Y."/>
            <person name="Kuroki Y."/>
            <person name="Lindquist E."/>
            <person name="Lucas S."/>
            <person name="Osoegawa K."/>
            <person name="Pennacchio L.A."/>
            <person name="Salamov A.A."/>
            <person name="Satou Y."/>
            <person name="Sauka-Spengler T."/>
            <person name="Schmutz J."/>
            <person name="Shin-I T."/>
            <person name="Toyoda A."/>
            <person name="Bronner-Fraser M."/>
            <person name="Fujiyama A."/>
            <person name="Holland L.Z."/>
            <person name="Holland P.W.H."/>
            <person name="Satoh N."/>
            <person name="Rokhsar D.S."/>
        </authorList>
    </citation>
    <scope>NUCLEOTIDE SEQUENCE [LARGE SCALE GENOMIC DNA]</scope>
    <source>
        <strain evidence="2">S238N-H82</strain>
        <tissue evidence="2">Testes</tissue>
    </source>
</reference>
<evidence type="ECO:0000313" key="2">
    <source>
        <dbReference type="EMBL" id="EEN56273.1"/>
    </source>
</evidence>
<protein>
    <submittedName>
        <fullName evidence="2">Uncharacterized protein</fullName>
    </submittedName>
</protein>
<dbReference type="InParanoid" id="C3YTZ6"/>
<name>C3YTZ6_BRAFL</name>